<dbReference type="Pfam" id="PF02518">
    <property type="entry name" value="HATPase_c"/>
    <property type="match status" value="1"/>
</dbReference>
<dbReference type="InterPro" id="IPR036890">
    <property type="entry name" value="HATPase_C_sf"/>
</dbReference>
<dbReference type="Gene3D" id="3.30.450.20">
    <property type="entry name" value="PAS domain"/>
    <property type="match status" value="4"/>
</dbReference>
<evidence type="ECO:0000256" key="1">
    <source>
        <dbReference type="ARBA" id="ARBA00000085"/>
    </source>
</evidence>
<keyword evidence="6" id="KW-0175">Coiled coil</keyword>
<dbReference type="InterPro" id="IPR036097">
    <property type="entry name" value="HisK_dim/P_sf"/>
</dbReference>
<evidence type="ECO:0000256" key="4">
    <source>
        <dbReference type="ARBA" id="ARBA00022679"/>
    </source>
</evidence>
<dbReference type="SMART" id="SM00091">
    <property type="entry name" value="PAS"/>
    <property type="match status" value="2"/>
</dbReference>
<keyword evidence="5" id="KW-0418">Kinase</keyword>
<dbReference type="SMART" id="SM00387">
    <property type="entry name" value="HATPase_c"/>
    <property type="match status" value="1"/>
</dbReference>
<dbReference type="InterPro" id="IPR035965">
    <property type="entry name" value="PAS-like_dom_sf"/>
</dbReference>
<dbReference type="InterPro" id="IPR000014">
    <property type="entry name" value="PAS"/>
</dbReference>
<dbReference type="CDD" id="cd00082">
    <property type="entry name" value="HisKA"/>
    <property type="match status" value="1"/>
</dbReference>
<dbReference type="SUPFAM" id="SSF55874">
    <property type="entry name" value="ATPase domain of HSP90 chaperone/DNA topoisomerase II/histidine kinase"/>
    <property type="match status" value="1"/>
</dbReference>
<dbReference type="FunFam" id="3.30.450.20:FF:000099">
    <property type="entry name" value="Sensory box sensor histidine kinase"/>
    <property type="match status" value="1"/>
</dbReference>
<feature type="domain" description="PAC" evidence="9">
    <location>
        <begin position="502"/>
        <end position="555"/>
    </location>
</feature>
<dbReference type="Pfam" id="PF08447">
    <property type="entry name" value="PAS_3"/>
    <property type="match status" value="2"/>
</dbReference>
<accession>A0A368JPW4</accession>
<dbReference type="SUPFAM" id="SSF47384">
    <property type="entry name" value="Homodimeric domain of signal transducing histidine kinase"/>
    <property type="match status" value="1"/>
</dbReference>
<reference evidence="10 11" key="1">
    <citation type="submission" date="2018-07" db="EMBL/GenBank/DDBJ databases">
        <title>Genome analysis of Larkinella rosea.</title>
        <authorList>
            <person name="Zhou Z."/>
            <person name="Wang G."/>
        </authorList>
    </citation>
    <scope>NUCLEOTIDE SEQUENCE [LARGE SCALE GENOMIC DNA]</scope>
    <source>
        <strain evidence="11">zzj9</strain>
    </source>
</reference>
<dbReference type="Pfam" id="PF00512">
    <property type="entry name" value="HisKA"/>
    <property type="match status" value="1"/>
</dbReference>
<dbReference type="InterPro" id="IPR005467">
    <property type="entry name" value="His_kinase_dom"/>
</dbReference>
<evidence type="ECO:0000259" key="9">
    <source>
        <dbReference type="PROSITE" id="PS50113"/>
    </source>
</evidence>
<comment type="caution">
    <text evidence="10">The sequence shown here is derived from an EMBL/GenBank/DDBJ whole genome shotgun (WGS) entry which is preliminary data.</text>
</comment>
<comment type="catalytic activity">
    <reaction evidence="1">
        <text>ATP + protein L-histidine = ADP + protein N-phospho-L-histidine.</text>
        <dbReference type="EC" id="2.7.13.3"/>
    </reaction>
</comment>
<dbReference type="SMART" id="SM00086">
    <property type="entry name" value="PAC"/>
    <property type="match status" value="3"/>
</dbReference>
<feature type="domain" description="PAC" evidence="9">
    <location>
        <begin position="244"/>
        <end position="296"/>
    </location>
</feature>
<dbReference type="InterPro" id="IPR052162">
    <property type="entry name" value="Sensor_kinase/Photoreceptor"/>
</dbReference>
<dbReference type="Proteomes" id="UP000253383">
    <property type="component" value="Unassembled WGS sequence"/>
</dbReference>
<sequence length="855" mass="95531">MNKPVPAPDFPAGGGEMGNRIRSFDWSETVLGPIKHWSLGLQTTLNLILSSRFPMFLFWGDDLLFFYNDAFRASFGAEGKHPGALGRKGETVWPESWSIISPLIDQVRSTGEATWSEDLLIPLFRNNRLDAIYWTISCSPAYDDNGQISGVFVTCIERTASVAGREKEEANENYFRQLVETMPAILWITEPDGYCSYLNRQWYDHTGQTDKEAEGFGWLTMTHPDDQEEAGKQFIEANEKQVPFTALYRLRNKTGHYRWAIDSGNPRFSAEGRYKGMIGTVVDVHDQKLAEESLRESDARFRSLIAEAPVAMAVYAGLNFVIEMANDAMIHLWGKTPAVIGMELAEALPELEGQPFIGLLEDVFTTGVAYQTTEQQADLVVDGRLQSFWFTFTYQPLTNEQGQVYAILNVALDVTHQWRARQKIEEAESALRDAVELAELSTWGMEVETGVFTYSERFMHWLGFSENTKNMDEAYNPLPDEYRQSVADAITAAIQPGSSGLYDNEHPIINRLTGQVRIIHAQARLFFNAEGKPLRLVGTAQDITEQRKRQLALEHQVQERTEELEATNEELASTNEELAATIEELATTNEELSESNQLLMRSNENLEQFAYIASHDLQEPLRKVQQFGDLLKNQYNTQLGDGINYLERMQLAAGRMSALIKDLLTFSRISTQQDTVEPVSLAVVVKTVLNDLELVIQESKAVVTVDPLPTVPGDSSQLEQLFQNLLSNALKFRRRGANGALVIPEIQVTAQIVSSIALPTTVKPARAAGAYHCIEVKDNGIGFDQKYVDRIFQVFQRLHGKAEFAGTGIGLAICEKVASNHGGAITATSQSGLGATFSVYLPVAESLRKERGTHL</sequence>
<dbReference type="InterPro" id="IPR013655">
    <property type="entry name" value="PAS_fold_3"/>
</dbReference>
<proteinExistence type="predicted"/>
<dbReference type="NCBIfam" id="TIGR00229">
    <property type="entry name" value="sensory_box"/>
    <property type="match status" value="2"/>
</dbReference>
<protein>
    <recommendedName>
        <fullName evidence="2">histidine kinase</fullName>
        <ecNumber evidence="2">2.7.13.3</ecNumber>
    </recommendedName>
</protein>
<dbReference type="CDD" id="cd00130">
    <property type="entry name" value="PAS"/>
    <property type="match status" value="1"/>
</dbReference>
<organism evidence="10 11">
    <name type="scientific">Larkinella punicea</name>
    <dbReference type="NCBI Taxonomy" id="2315727"/>
    <lineage>
        <taxon>Bacteria</taxon>
        <taxon>Pseudomonadati</taxon>
        <taxon>Bacteroidota</taxon>
        <taxon>Cytophagia</taxon>
        <taxon>Cytophagales</taxon>
        <taxon>Spirosomataceae</taxon>
        <taxon>Larkinella</taxon>
    </lineage>
</organism>
<evidence type="ECO:0000259" key="8">
    <source>
        <dbReference type="PROSITE" id="PS50112"/>
    </source>
</evidence>
<evidence type="ECO:0000313" key="10">
    <source>
        <dbReference type="EMBL" id="RCR68633.1"/>
    </source>
</evidence>
<evidence type="ECO:0000256" key="5">
    <source>
        <dbReference type="ARBA" id="ARBA00022777"/>
    </source>
</evidence>
<dbReference type="RefSeq" id="WP_114407052.1">
    <property type="nucleotide sequence ID" value="NZ_QOWE01000012.1"/>
</dbReference>
<evidence type="ECO:0000259" key="7">
    <source>
        <dbReference type="PROSITE" id="PS50109"/>
    </source>
</evidence>
<dbReference type="SMART" id="SM00388">
    <property type="entry name" value="HisKA"/>
    <property type="match status" value="1"/>
</dbReference>
<dbReference type="InterPro" id="IPR003661">
    <property type="entry name" value="HisK_dim/P_dom"/>
</dbReference>
<dbReference type="PROSITE" id="PS50112">
    <property type="entry name" value="PAS"/>
    <property type="match status" value="1"/>
</dbReference>
<keyword evidence="4" id="KW-0808">Transferase</keyword>
<dbReference type="PANTHER" id="PTHR43304">
    <property type="entry name" value="PHYTOCHROME-LIKE PROTEIN CPH1"/>
    <property type="match status" value="1"/>
</dbReference>
<feature type="coiled-coil region" evidence="6">
    <location>
        <begin position="550"/>
        <end position="602"/>
    </location>
</feature>
<keyword evidence="11" id="KW-1185">Reference proteome</keyword>
<dbReference type="SUPFAM" id="SSF55785">
    <property type="entry name" value="PYP-like sensor domain (PAS domain)"/>
    <property type="match status" value="4"/>
</dbReference>
<dbReference type="InterPro" id="IPR003594">
    <property type="entry name" value="HATPase_dom"/>
</dbReference>
<feature type="domain" description="PAC" evidence="9">
    <location>
        <begin position="373"/>
        <end position="426"/>
    </location>
</feature>
<dbReference type="InterPro" id="IPR000700">
    <property type="entry name" value="PAS-assoc_C"/>
</dbReference>
<dbReference type="Gene3D" id="1.10.287.130">
    <property type="match status" value="1"/>
</dbReference>
<evidence type="ECO:0000313" key="11">
    <source>
        <dbReference type="Proteomes" id="UP000253383"/>
    </source>
</evidence>
<feature type="domain" description="PAS" evidence="8">
    <location>
        <begin position="171"/>
        <end position="241"/>
    </location>
</feature>
<dbReference type="PROSITE" id="PS50113">
    <property type="entry name" value="PAC"/>
    <property type="match status" value="3"/>
</dbReference>
<dbReference type="InterPro" id="IPR013656">
    <property type="entry name" value="PAS_4"/>
</dbReference>
<dbReference type="InterPro" id="IPR001610">
    <property type="entry name" value="PAC"/>
</dbReference>
<evidence type="ECO:0000256" key="6">
    <source>
        <dbReference type="SAM" id="Coils"/>
    </source>
</evidence>
<name>A0A368JPW4_9BACT</name>
<dbReference type="InterPro" id="IPR004358">
    <property type="entry name" value="Sig_transdc_His_kin-like_C"/>
</dbReference>
<dbReference type="Gene3D" id="3.30.565.10">
    <property type="entry name" value="Histidine kinase-like ATPase, C-terminal domain"/>
    <property type="match status" value="1"/>
</dbReference>
<dbReference type="PROSITE" id="PS50109">
    <property type="entry name" value="HIS_KIN"/>
    <property type="match status" value="1"/>
</dbReference>
<evidence type="ECO:0000256" key="2">
    <source>
        <dbReference type="ARBA" id="ARBA00012438"/>
    </source>
</evidence>
<dbReference type="Pfam" id="PF08448">
    <property type="entry name" value="PAS_4"/>
    <property type="match status" value="1"/>
</dbReference>
<feature type="domain" description="Histidine kinase" evidence="7">
    <location>
        <begin position="612"/>
        <end position="845"/>
    </location>
</feature>
<dbReference type="AlphaFoldDB" id="A0A368JPW4"/>
<dbReference type="PANTHER" id="PTHR43304:SF1">
    <property type="entry name" value="PAC DOMAIN-CONTAINING PROTEIN"/>
    <property type="match status" value="1"/>
</dbReference>
<keyword evidence="3" id="KW-0597">Phosphoprotein</keyword>
<dbReference type="OrthoDB" id="9766459at2"/>
<dbReference type="EC" id="2.7.13.3" evidence="2"/>
<gene>
    <name evidence="10" type="ORF">DUE52_16125</name>
</gene>
<dbReference type="PRINTS" id="PR00344">
    <property type="entry name" value="BCTRLSENSOR"/>
</dbReference>
<dbReference type="EMBL" id="QOWE01000012">
    <property type="protein sequence ID" value="RCR68633.1"/>
    <property type="molecule type" value="Genomic_DNA"/>
</dbReference>
<evidence type="ECO:0000256" key="3">
    <source>
        <dbReference type="ARBA" id="ARBA00022553"/>
    </source>
</evidence>
<dbReference type="GO" id="GO:0000155">
    <property type="term" value="F:phosphorelay sensor kinase activity"/>
    <property type="evidence" value="ECO:0007669"/>
    <property type="project" value="InterPro"/>
</dbReference>